<accession>A0AAD5XVA1</accession>
<evidence type="ECO:0000256" key="5">
    <source>
        <dbReference type="ARBA" id="ARBA00023242"/>
    </source>
</evidence>
<evidence type="ECO:0000256" key="7">
    <source>
        <dbReference type="ARBA" id="ARBA00026154"/>
    </source>
</evidence>
<dbReference type="GO" id="GO:0005847">
    <property type="term" value="C:mRNA cleavage and polyadenylation specificity factor complex"/>
    <property type="evidence" value="ECO:0007669"/>
    <property type="project" value="TreeGrafter"/>
</dbReference>
<evidence type="ECO:0000256" key="8">
    <source>
        <dbReference type="PROSITE-ProRule" id="PRU00221"/>
    </source>
</evidence>
<feature type="domain" description="IFT140 first beta-propeller" evidence="10">
    <location>
        <begin position="103"/>
        <end position="184"/>
    </location>
</feature>
<dbReference type="SMART" id="SM00320">
    <property type="entry name" value="WD40"/>
    <property type="match status" value="7"/>
</dbReference>
<feature type="repeat" description="WD" evidence="8">
    <location>
        <begin position="360"/>
        <end position="391"/>
    </location>
</feature>
<dbReference type="InterPro" id="IPR056154">
    <property type="entry name" value="Beta-prop_IFT140_1st"/>
</dbReference>
<dbReference type="PROSITE" id="PS50082">
    <property type="entry name" value="WD_REPEATS_2"/>
    <property type="match status" value="7"/>
</dbReference>
<proteinExistence type="predicted"/>
<evidence type="ECO:0000313" key="11">
    <source>
        <dbReference type="EMBL" id="KAJ3218815.1"/>
    </source>
</evidence>
<keyword evidence="4" id="KW-0677">Repeat</keyword>
<dbReference type="InterPro" id="IPR015943">
    <property type="entry name" value="WD40/YVTN_repeat-like_dom_sf"/>
</dbReference>
<comment type="subcellular location">
    <subcellularLocation>
        <location evidence="1">Nucleus</location>
    </subcellularLocation>
</comment>
<evidence type="ECO:0000256" key="9">
    <source>
        <dbReference type="SAM" id="MobiDB-lite"/>
    </source>
</evidence>
<evidence type="ECO:0000256" key="3">
    <source>
        <dbReference type="ARBA" id="ARBA00022664"/>
    </source>
</evidence>
<dbReference type="Gene3D" id="2.130.10.10">
    <property type="entry name" value="YVTN repeat-like/Quinoprotein amine dehydrogenase"/>
    <property type="match status" value="3"/>
</dbReference>
<keyword evidence="12" id="KW-1185">Reference proteome</keyword>
<gene>
    <name evidence="11" type="ORF">HK099_004921</name>
</gene>
<sequence>MLIICKAGFGWRGSVKPDTQQDHAAQGESNFSTDGKRHRRAIQRKTVDYYSAVMRFLEVRTWKNFSSKRGFNALQPHQNFIAELLPSYCYNIDASMSITTKYVHTSTNKQRCPINCVKWTPDGRRLITASSSGEFTLWNGLTFNFETIQQAHEKAVRAMQWSHNENWMISADDSGVIKYWQSNMNNMKEIQGHKDIIRDLSFSPNDSKFASCSDDGTIKIWDFLDHQEERSLTGHGWDVKCIDWHPTKGLLASGSKDNLVKLWDPKTGSCLTTLHGHKNTISGLEFNKNGHHILTACRDSLLRIFDIRTMKEIECFKGHKKDVTSIKWHPFNENLFCSGGLDGSIKFWITGNEESIGGMENAHDTAVWSLDYHPLGHMLCSGSNDYTTRFWTRNRPGDLMKERFDMSREEADALGLIVGNYGGEDDEDQQNIQTQSLYQSFNTQNSVIPGLGVSGVNIPGLSKLHQPQQHQQQPEAKRQKTQDSQPQGFKPTGANATSFKSRVGNANRGAAGFRSPPGFRNNAQSGGNRGSFSNIIQGGQISAEQFQHQYEQHTQKFQKQHQN</sequence>
<dbReference type="PANTHER" id="PTHR22836:SF0">
    <property type="entry name" value="PRE-MRNA 3' END PROCESSING PROTEIN WDR33"/>
    <property type="match status" value="1"/>
</dbReference>
<feature type="region of interest" description="Disordered" evidence="9">
    <location>
        <begin position="458"/>
        <end position="534"/>
    </location>
</feature>
<dbReference type="PROSITE" id="PS50294">
    <property type="entry name" value="WD_REPEATS_REGION"/>
    <property type="match status" value="5"/>
</dbReference>
<keyword evidence="2 8" id="KW-0853">WD repeat</keyword>
<dbReference type="EMBL" id="JADGJW010000364">
    <property type="protein sequence ID" value="KAJ3218815.1"/>
    <property type="molecule type" value="Genomic_DNA"/>
</dbReference>
<evidence type="ECO:0000256" key="1">
    <source>
        <dbReference type="ARBA" id="ARBA00004123"/>
    </source>
</evidence>
<name>A0AAD5XVA1_9FUNG</name>
<feature type="repeat" description="WD" evidence="8">
    <location>
        <begin position="232"/>
        <end position="273"/>
    </location>
</feature>
<feature type="repeat" description="WD" evidence="8">
    <location>
        <begin position="107"/>
        <end position="139"/>
    </location>
</feature>
<feature type="region of interest" description="Disordered" evidence="9">
    <location>
        <begin position="14"/>
        <end position="37"/>
    </location>
</feature>
<dbReference type="InterPro" id="IPR045245">
    <property type="entry name" value="Pfs2-like"/>
</dbReference>
<dbReference type="Pfam" id="PF23383">
    <property type="entry name" value="Beta-prop_IFT140_1st"/>
    <property type="match status" value="1"/>
</dbReference>
<evidence type="ECO:0000259" key="10">
    <source>
        <dbReference type="Pfam" id="PF23383"/>
    </source>
</evidence>
<comment type="function">
    <text evidence="6">Required for 3'-end cleavage and polyadenylation of pre-mRNAs. Also involved in chromosome segregation where it has a role in chromosome attachment to the mitotic spindle.</text>
</comment>
<dbReference type="Proteomes" id="UP001211065">
    <property type="component" value="Unassembled WGS sequence"/>
</dbReference>
<protein>
    <recommendedName>
        <fullName evidence="7">Polyadenylation factor subunit 2</fullName>
    </recommendedName>
</protein>
<dbReference type="InterPro" id="IPR036322">
    <property type="entry name" value="WD40_repeat_dom_sf"/>
</dbReference>
<evidence type="ECO:0000256" key="4">
    <source>
        <dbReference type="ARBA" id="ARBA00022737"/>
    </source>
</evidence>
<evidence type="ECO:0000313" key="12">
    <source>
        <dbReference type="Proteomes" id="UP001211065"/>
    </source>
</evidence>
<dbReference type="SUPFAM" id="SSF50978">
    <property type="entry name" value="WD40 repeat-like"/>
    <property type="match status" value="1"/>
</dbReference>
<dbReference type="Pfam" id="PF00400">
    <property type="entry name" value="WD40"/>
    <property type="match status" value="5"/>
</dbReference>
<dbReference type="PRINTS" id="PR00320">
    <property type="entry name" value="GPROTEINBRPT"/>
</dbReference>
<feature type="repeat" description="WD" evidence="8">
    <location>
        <begin position="190"/>
        <end position="231"/>
    </location>
</feature>
<dbReference type="InterPro" id="IPR020472">
    <property type="entry name" value="WD40_PAC1"/>
</dbReference>
<feature type="repeat" description="WD" evidence="8">
    <location>
        <begin position="274"/>
        <end position="315"/>
    </location>
</feature>
<keyword evidence="5" id="KW-0539">Nucleus</keyword>
<keyword evidence="3" id="KW-0507">mRNA processing</keyword>
<dbReference type="AlphaFoldDB" id="A0AAD5XVA1"/>
<feature type="compositionally biased region" description="Polar residues" evidence="9">
    <location>
        <begin position="521"/>
        <end position="534"/>
    </location>
</feature>
<dbReference type="PANTHER" id="PTHR22836">
    <property type="entry name" value="WD40 REPEAT PROTEIN"/>
    <property type="match status" value="1"/>
</dbReference>
<evidence type="ECO:0000256" key="2">
    <source>
        <dbReference type="ARBA" id="ARBA00022574"/>
    </source>
</evidence>
<dbReference type="InterPro" id="IPR001680">
    <property type="entry name" value="WD40_rpt"/>
</dbReference>
<dbReference type="FunFam" id="2.130.10.10:FF:000069">
    <property type="entry name" value="WD repeat domain 33"/>
    <property type="match status" value="1"/>
</dbReference>
<dbReference type="GO" id="GO:0031124">
    <property type="term" value="P:mRNA 3'-end processing"/>
    <property type="evidence" value="ECO:0007669"/>
    <property type="project" value="InterPro"/>
</dbReference>
<feature type="compositionally biased region" description="Low complexity" evidence="9">
    <location>
        <begin position="465"/>
        <end position="474"/>
    </location>
</feature>
<organism evidence="11 12">
    <name type="scientific">Clydaea vesicula</name>
    <dbReference type="NCBI Taxonomy" id="447962"/>
    <lineage>
        <taxon>Eukaryota</taxon>
        <taxon>Fungi</taxon>
        <taxon>Fungi incertae sedis</taxon>
        <taxon>Chytridiomycota</taxon>
        <taxon>Chytridiomycota incertae sedis</taxon>
        <taxon>Chytridiomycetes</taxon>
        <taxon>Lobulomycetales</taxon>
        <taxon>Lobulomycetaceae</taxon>
        <taxon>Clydaea</taxon>
    </lineage>
</organism>
<comment type="caution">
    <text evidence="11">The sequence shown here is derived from an EMBL/GenBank/DDBJ whole genome shotgun (WGS) entry which is preliminary data.</text>
</comment>
<dbReference type="FunFam" id="2.130.10.10:FF:000085">
    <property type="entry name" value="WD repeat domain 33"/>
    <property type="match status" value="1"/>
</dbReference>
<reference evidence="11" key="1">
    <citation type="submission" date="2020-05" db="EMBL/GenBank/DDBJ databases">
        <title>Phylogenomic resolution of chytrid fungi.</title>
        <authorList>
            <person name="Stajich J.E."/>
            <person name="Amses K."/>
            <person name="Simmons R."/>
            <person name="Seto K."/>
            <person name="Myers J."/>
            <person name="Bonds A."/>
            <person name="Quandt C.A."/>
            <person name="Barry K."/>
            <person name="Liu P."/>
            <person name="Grigoriev I."/>
            <person name="Longcore J.E."/>
            <person name="James T.Y."/>
        </authorList>
    </citation>
    <scope>NUCLEOTIDE SEQUENCE</scope>
    <source>
        <strain evidence="11">JEL0476</strain>
    </source>
</reference>
<evidence type="ECO:0000256" key="6">
    <source>
        <dbReference type="ARBA" id="ARBA00025498"/>
    </source>
</evidence>
<feature type="repeat" description="WD" evidence="8">
    <location>
        <begin position="149"/>
        <end position="181"/>
    </location>
</feature>
<dbReference type="CDD" id="cd00200">
    <property type="entry name" value="WD40"/>
    <property type="match status" value="1"/>
</dbReference>
<feature type="repeat" description="WD" evidence="8">
    <location>
        <begin position="316"/>
        <end position="348"/>
    </location>
</feature>